<evidence type="ECO:0000256" key="1">
    <source>
        <dbReference type="ARBA" id="ARBA00005085"/>
    </source>
</evidence>
<dbReference type="GO" id="GO:0017118">
    <property type="term" value="F:lipoyltransferase activity"/>
    <property type="evidence" value="ECO:0007669"/>
    <property type="project" value="TreeGrafter"/>
</dbReference>
<gene>
    <name evidence="4" type="primary">LIPT1</name>
</gene>
<evidence type="ECO:0000256" key="2">
    <source>
        <dbReference type="ARBA" id="ARBA00008242"/>
    </source>
</evidence>
<dbReference type="InterPro" id="IPR004143">
    <property type="entry name" value="BPL_LPL_catalytic"/>
</dbReference>
<name>A0AAY4DFU6_9TELE</name>
<dbReference type="GO" id="GO:0005739">
    <property type="term" value="C:mitochondrion"/>
    <property type="evidence" value="ECO:0007669"/>
    <property type="project" value="TreeGrafter"/>
</dbReference>
<dbReference type="Pfam" id="PF21948">
    <property type="entry name" value="LplA-B_cat"/>
    <property type="match status" value="1"/>
</dbReference>
<accession>A0AAY4DFU6</accession>
<dbReference type="Ensembl" id="ENSDCDT00010054519.1">
    <property type="protein sequence ID" value="ENSDCDP00010044420.1"/>
    <property type="gene ID" value="ENSDCDG00010027492.1"/>
</dbReference>
<dbReference type="Proteomes" id="UP000694580">
    <property type="component" value="Chromosome 15"/>
</dbReference>
<dbReference type="InterPro" id="IPR004562">
    <property type="entry name" value="LipoylTrfase_LipoateP_Ligase"/>
</dbReference>
<organism evidence="4 5">
    <name type="scientific">Denticeps clupeoides</name>
    <name type="common">denticle herring</name>
    <dbReference type="NCBI Taxonomy" id="299321"/>
    <lineage>
        <taxon>Eukaryota</taxon>
        <taxon>Metazoa</taxon>
        <taxon>Chordata</taxon>
        <taxon>Craniata</taxon>
        <taxon>Vertebrata</taxon>
        <taxon>Euteleostomi</taxon>
        <taxon>Actinopterygii</taxon>
        <taxon>Neopterygii</taxon>
        <taxon>Teleostei</taxon>
        <taxon>Clupei</taxon>
        <taxon>Clupeiformes</taxon>
        <taxon>Denticipitoidei</taxon>
        <taxon>Denticipitidae</taxon>
        <taxon>Denticeps</taxon>
    </lineage>
</organism>
<evidence type="ECO:0000313" key="4">
    <source>
        <dbReference type="Ensembl" id="ENSDCDP00010044420.1"/>
    </source>
</evidence>
<comment type="pathway">
    <text evidence="1">Protein modification; protein lipoylation via exogenous pathway; protein N(6)-(lipoyl)lysine from lipoate: step 2/2.</text>
</comment>
<reference evidence="4" key="2">
    <citation type="submission" date="2025-08" db="UniProtKB">
        <authorList>
            <consortium name="Ensembl"/>
        </authorList>
    </citation>
    <scope>IDENTIFICATION</scope>
</reference>
<feature type="domain" description="BPL/LPL catalytic" evidence="3">
    <location>
        <begin position="58"/>
        <end position="244"/>
    </location>
</feature>
<sequence>MLRRGALVRAVSCPSSHASTLSSLFRDRGESGVILKSSSTDVYENLAVEDRIHELVDLRGGGILFLWRSASAVVIGRHQNPWQECDLRLMARLGVPLARRRSGGGAVFHDLGNVNATFFTSRGKYDRRRNLAVLTGALKTLSPRLDVRATERFDVVLGGAHKVSGSAAKLGRSGAYHHCTLLCSADRAALASVLKSGVRGLRSNATPSVPSPVRNLTDEDPALDCDAVTEAVAAQYNAEFGFSGPVLPVDPGDEAFLPGVRQAAAELRAWDWVYGRTPRFSVRTSFGASGGSVTVDVVVRSGVVESCAADAPPGWLPPRVAEGFCSALVGSRFRPAEMKTAHVMIGNRIPLHSWLENLVCGIMPDFINLNLTRALI</sequence>
<reference evidence="4" key="3">
    <citation type="submission" date="2025-09" db="UniProtKB">
        <authorList>
            <consortium name="Ensembl"/>
        </authorList>
    </citation>
    <scope>IDENTIFICATION</scope>
</reference>
<dbReference type="PANTHER" id="PTHR12561">
    <property type="entry name" value="LIPOATE-PROTEIN LIGASE"/>
    <property type="match status" value="1"/>
</dbReference>
<dbReference type="AlphaFoldDB" id="A0AAY4DFU6"/>
<dbReference type="CDD" id="cd16443">
    <property type="entry name" value="LplA"/>
    <property type="match status" value="1"/>
</dbReference>
<comment type="similarity">
    <text evidence="2">Belongs to the LplA family.</text>
</comment>
<keyword evidence="5" id="KW-1185">Reference proteome</keyword>
<reference evidence="4 5" key="1">
    <citation type="submission" date="2020-06" db="EMBL/GenBank/DDBJ databases">
        <authorList>
            <consortium name="Wellcome Sanger Institute Data Sharing"/>
        </authorList>
    </citation>
    <scope>NUCLEOTIDE SEQUENCE [LARGE SCALE GENOMIC DNA]</scope>
</reference>
<dbReference type="PROSITE" id="PS51733">
    <property type="entry name" value="BPL_LPL_CATALYTIC"/>
    <property type="match status" value="1"/>
</dbReference>
<dbReference type="GeneTree" id="ENSGT00390000008846"/>
<dbReference type="Gene3D" id="3.30.390.50">
    <property type="entry name" value="CO dehydrogenase flavoprotein, C-terminal domain"/>
    <property type="match status" value="1"/>
</dbReference>
<dbReference type="PANTHER" id="PTHR12561:SF3">
    <property type="entry name" value="LIPOYLTRANSFERASE 1, MITOCHONDRIAL"/>
    <property type="match status" value="1"/>
</dbReference>
<dbReference type="SUPFAM" id="SSF55681">
    <property type="entry name" value="Class II aaRS and biotin synthetases"/>
    <property type="match status" value="1"/>
</dbReference>
<evidence type="ECO:0000313" key="5">
    <source>
        <dbReference type="Proteomes" id="UP000694580"/>
    </source>
</evidence>
<dbReference type="Gene3D" id="3.30.930.10">
    <property type="entry name" value="Bira Bifunctional Protein, Domain 2"/>
    <property type="match status" value="1"/>
</dbReference>
<dbReference type="FunFam" id="3.30.930.10:FF:000045">
    <property type="entry name" value="lipoyltransferase 1, mitochondrial"/>
    <property type="match status" value="1"/>
</dbReference>
<proteinExistence type="inferred from homology"/>
<dbReference type="GO" id="GO:0009249">
    <property type="term" value="P:protein lipoylation"/>
    <property type="evidence" value="ECO:0007669"/>
    <property type="project" value="InterPro"/>
</dbReference>
<dbReference type="InterPro" id="IPR045864">
    <property type="entry name" value="aa-tRNA-synth_II/BPL/LPL"/>
</dbReference>
<evidence type="ECO:0000259" key="3">
    <source>
        <dbReference type="PROSITE" id="PS51733"/>
    </source>
</evidence>
<protein>
    <recommendedName>
        <fullName evidence="3">BPL/LPL catalytic domain-containing protein</fullName>
    </recommendedName>
</protein>